<gene>
    <name evidence="2" type="ORF">CASFOL_037362</name>
</gene>
<name>A0ABD3BPU0_9LAMI</name>
<dbReference type="EMBL" id="JAVIJP010000078">
    <property type="protein sequence ID" value="KAL3618700.1"/>
    <property type="molecule type" value="Genomic_DNA"/>
</dbReference>
<evidence type="ECO:0000313" key="3">
    <source>
        <dbReference type="Proteomes" id="UP001632038"/>
    </source>
</evidence>
<proteinExistence type="predicted"/>
<protein>
    <submittedName>
        <fullName evidence="2">Uncharacterized protein</fullName>
    </submittedName>
</protein>
<comment type="caution">
    <text evidence="2">The sequence shown here is derived from an EMBL/GenBank/DDBJ whole genome shotgun (WGS) entry which is preliminary data.</text>
</comment>
<dbReference type="Proteomes" id="UP001632038">
    <property type="component" value="Unassembled WGS sequence"/>
</dbReference>
<sequence>MKKQSAIREPSVNNSKRARKDPDVEPGATLGLDVLVRSLGDESSQEDGGFHTPPEEVGNEDEASEGPPAEVRNEAEAAEAPDSDFETPPRVKKTSKPEKVQTSGAWKKQLEKRPLPTRMSTRTIQNNFSTKVLFADGCKKEVTRYDIFTFAEGEWISTNIIDTWCLVLNHNELYASNDSPKLFFASTLPCRGSGGLMRDNWKKSNTCFLFAIWQSDHFYTISFNVQNLKIEILDNSVSKEGDPLEVKYGLILITLQSFFVNFLRSIKLDQWDGGFKKAQPTRLKLPWRDPTNCIDFTIYTMRHMKTYLSQSSTIYKCGLSKKSEKHMRILRVKYCGAILSAKCNEHSEENVRKARDYYRKTVKGKEFPNMEALLTTELQY</sequence>
<dbReference type="AlphaFoldDB" id="A0ABD3BPU0"/>
<reference evidence="3" key="1">
    <citation type="journal article" date="2024" name="IScience">
        <title>Strigolactones Initiate the Formation of Haustorium-like Structures in Castilleja.</title>
        <authorList>
            <person name="Buerger M."/>
            <person name="Peterson D."/>
            <person name="Chory J."/>
        </authorList>
    </citation>
    <scope>NUCLEOTIDE SEQUENCE [LARGE SCALE GENOMIC DNA]</scope>
</reference>
<dbReference type="SUPFAM" id="SSF54001">
    <property type="entry name" value="Cysteine proteinases"/>
    <property type="match status" value="1"/>
</dbReference>
<dbReference type="Gene3D" id="3.40.395.10">
    <property type="entry name" value="Adenoviral Proteinase, Chain A"/>
    <property type="match status" value="1"/>
</dbReference>
<keyword evidence="3" id="KW-1185">Reference proteome</keyword>
<organism evidence="2 3">
    <name type="scientific">Castilleja foliolosa</name>
    <dbReference type="NCBI Taxonomy" id="1961234"/>
    <lineage>
        <taxon>Eukaryota</taxon>
        <taxon>Viridiplantae</taxon>
        <taxon>Streptophyta</taxon>
        <taxon>Embryophyta</taxon>
        <taxon>Tracheophyta</taxon>
        <taxon>Spermatophyta</taxon>
        <taxon>Magnoliopsida</taxon>
        <taxon>eudicotyledons</taxon>
        <taxon>Gunneridae</taxon>
        <taxon>Pentapetalae</taxon>
        <taxon>asterids</taxon>
        <taxon>lamiids</taxon>
        <taxon>Lamiales</taxon>
        <taxon>Orobanchaceae</taxon>
        <taxon>Pedicularideae</taxon>
        <taxon>Castillejinae</taxon>
        <taxon>Castilleja</taxon>
    </lineage>
</organism>
<feature type="compositionally biased region" description="Acidic residues" evidence="1">
    <location>
        <begin position="76"/>
        <end position="85"/>
    </location>
</feature>
<accession>A0ABD3BPU0</accession>
<evidence type="ECO:0000256" key="1">
    <source>
        <dbReference type="SAM" id="MobiDB-lite"/>
    </source>
</evidence>
<evidence type="ECO:0000313" key="2">
    <source>
        <dbReference type="EMBL" id="KAL3618700.1"/>
    </source>
</evidence>
<feature type="region of interest" description="Disordered" evidence="1">
    <location>
        <begin position="1"/>
        <end position="120"/>
    </location>
</feature>
<dbReference type="InterPro" id="IPR038765">
    <property type="entry name" value="Papain-like_cys_pep_sf"/>
</dbReference>